<keyword evidence="2" id="KW-0808">Transferase</keyword>
<dbReference type="InterPro" id="IPR050306">
    <property type="entry name" value="PfkB_Carbo_kinase"/>
</dbReference>
<dbReference type="SUPFAM" id="SSF53613">
    <property type="entry name" value="Ribokinase-like"/>
    <property type="match status" value="1"/>
</dbReference>
<dbReference type="PROSITE" id="PS00583">
    <property type="entry name" value="PFKB_KINASES_1"/>
    <property type="match status" value="1"/>
</dbReference>
<dbReference type="PANTHER" id="PTHR43085">
    <property type="entry name" value="HEXOKINASE FAMILY MEMBER"/>
    <property type="match status" value="1"/>
</dbReference>
<dbReference type="Pfam" id="PF00294">
    <property type="entry name" value="PfkB"/>
    <property type="match status" value="1"/>
</dbReference>
<dbReference type="RefSeq" id="WP_315623505.1">
    <property type="nucleotide sequence ID" value="NZ_JAUHMF010000001.1"/>
</dbReference>
<evidence type="ECO:0000256" key="2">
    <source>
        <dbReference type="ARBA" id="ARBA00022679"/>
    </source>
</evidence>
<dbReference type="Proteomes" id="UP001254165">
    <property type="component" value="Unassembled WGS sequence"/>
</dbReference>
<evidence type="ECO:0000313" key="5">
    <source>
        <dbReference type="EMBL" id="MDT8896886.1"/>
    </source>
</evidence>
<dbReference type="EMBL" id="JAUHMF010000001">
    <property type="protein sequence ID" value="MDT8896886.1"/>
    <property type="molecule type" value="Genomic_DNA"/>
</dbReference>
<dbReference type="CDD" id="cd01942">
    <property type="entry name" value="ribokinase_group_A"/>
    <property type="match status" value="1"/>
</dbReference>
<protein>
    <submittedName>
        <fullName evidence="5">Carbohydrate kinase family protein</fullName>
    </submittedName>
</protein>
<keyword evidence="3 5" id="KW-0418">Kinase</keyword>
<comment type="similarity">
    <text evidence="1">Belongs to the carbohydrate kinase PfkB family.</text>
</comment>
<dbReference type="GO" id="GO:0016301">
    <property type="term" value="F:kinase activity"/>
    <property type="evidence" value="ECO:0007669"/>
    <property type="project" value="UniProtKB-KW"/>
</dbReference>
<sequence length="329" mass="36687">MKTICTGSIAYDYLMTFPGHFREHIVPDRLDSISLSFLVDSMVRQRGGVATNIAYTMALLGDRPIVFGTVGEDFEEYRQFLESVGVDTRYIRVVPGVFTASFFANTDLDNNQICSFYPGAMTYARDFSLMEFREGIPDLVIISPNDPVAMDRYVEECKALGVRYFYDPSQQVVRVSGEELRRGVEGAFGLFVNEYEFELLQKHTGLTAAAICASVPLVVVTLGAKGAVIYAEGKEFRIQAVKPTHIADPTGVGDAFRAGFIRGFQLGLDWMTCGQMGALAAAYCLERKGPQSHAFTREEFVQRFRQNFGDNDALVILLEDSINMTRRNT</sequence>
<accession>A0ABU3NM23</accession>
<evidence type="ECO:0000259" key="4">
    <source>
        <dbReference type="Pfam" id="PF00294"/>
    </source>
</evidence>
<dbReference type="InterPro" id="IPR029056">
    <property type="entry name" value="Ribokinase-like"/>
</dbReference>
<dbReference type="InterPro" id="IPR011611">
    <property type="entry name" value="PfkB_dom"/>
</dbReference>
<evidence type="ECO:0000313" key="6">
    <source>
        <dbReference type="Proteomes" id="UP001254165"/>
    </source>
</evidence>
<dbReference type="PANTHER" id="PTHR43085:SF46">
    <property type="entry name" value="ADENOSINE KINASE"/>
    <property type="match status" value="1"/>
</dbReference>
<dbReference type="Gene3D" id="3.40.1190.20">
    <property type="match status" value="1"/>
</dbReference>
<gene>
    <name evidence="5" type="ORF">QYE77_01310</name>
</gene>
<organism evidence="5 6">
    <name type="scientific">Thermanaerothrix solaris</name>
    <dbReference type="NCBI Taxonomy" id="3058434"/>
    <lineage>
        <taxon>Bacteria</taxon>
        <taxon>Bacillati</taxon>
        <taxon>Chloroflexota</taxon>
        <taxon>Anaerolineae</taxon>
        <taxon>Anaerolineales</taxon>
        <taxon>Anaerolineaceae</taxon>
        <taxon>Thermanaerothrix</taxon>
    </lineage>
</organism>
<reference evidence="5 6" key="1">
    <citation type="submission" date="2023-07" db="EMBL/GenBank/DDBJ databases">
        <title>Novel species of Thermanaerothrix with wide hydrolytic capabilities.</title>
        <authorList>
            <person name="Zayulina K.S."/>
            <person name="Podosokorskaya O.A."/>
            <person name="Elcheninov A.G."/>
        </authorList>
    </citation>
    <scope>NUCLEOTIDE SEQUENCE [LARGE SCALE GENOMIC DNA]</scope>
    <source>
        <strain evidence="5 6">4228-RoL</strain>
    </source>
</reference>
<dbReference type="InterPro" id="IPR002173">
    <property type="entry name" value="Carboh/pur_kinase_PfkB_CS"/>
</dbReference>
<evidence type="ECO:0000256" key="3">
    <source>
        <dbReference type="ARBA" id="ARBA00022777"/>
    </source>
</evidence>
<evidence type="ECO:0000256" key="1">
    <source>
        <dbReference type="ARBA" id="ARBA00010688"/>
    </source>
</evidence>
<proteinExistence type="inferred from homology"/>
<comment type="caution">
    <text evidence="5">The sequence shown here is derived from an EMBL/GenBank/DDBJ whole genome shotgun (WGS) entry which is preliminary data.</text>
</comment>
<feature type="domain" description="Carbohydrate kinase PfkB" evidence="4">
    <location>
        <begin position="34"/>
        <end position="292"/>
    </location>
</feature>
<name>A0ABU3NM23_9CHLR</name>
<keyword evidence="6" id="KW-1185">Reference proteome</keyword>